<comment type="caution">
    <text evidence="2">The sequence shown here is derived from an EMBL/GenBank/DDBJ whole genome shotgun (WGS) entry which is preliminary data.</text>
</comment>
<evidence type="ECO:0000259" key="1">
    <source>
        <dbReference type="SMART" id="SM00198"/>
    </source>
</evidence>
<dbReference type="GO" id="GO:0005576">
    <property type="term" value="C:extracellular region"/>
    <property type="evidence" value="ECO:0007669"/>
    <property type="project" value="InterPro"/>
</dbReference>
<dbReference type="InterPro" id="IPR035940">
    <property type="entry name" value="CAP_sf"/>
</dbReference>
<dbReference type="SUPFAM" id="SSF55797">
    <property type="entry name" value="PR-1-like"/>
    <property type="match status" value="1"/>
</dbReference>
<keyword evidence="3" id="KW-1185">Reference proteome</keyword>
<dbReference type="SMART" id="SM00198">
    <property type="entry name" value="SCP"/>
    <property type="match status" value="1"/>
</dbReference>
<dbReference type="Pfam" id="PF00188">
    <property type="entry name" value="CAP"/>
    <property type="match status" value="1"/>
</dbReference>
<dbReference type="PANTHER" id="PTHR10334">
    <property type="entry name" value="CYSTEINE-RICH SECRETORY PROTEIN-RELATED"/>
    <property type="match status" value="1"/>
</dbReference>
<reference evidence="2" key="1">
    <citation type="submission" date="2019-03" db="EMBL/GenBank/DDBJ databases">
        <title>Improved annotation for the trematode Fasciola hepatica.</title>
        <authorList>
            <person name="Choi Y.-J."/>
            <person name="Martin J."/>
            <person name="Mitreva M."/>
        </authorList>
    </citation>
    <scope>NUCLEOTIDE SEQUENCE [LARGE SCALE GENOMIC DNA]</scope>
</reference>
<name>A0A4E0RYW8_FASHE</name>
<evidence type="ECO:0000313" key="2">
    <source>
        <dbReference type="EMBL" id="THD21960.1"/>
    </source>
</evidence>
<gene>
    <name evidence="2" type="ORF">D915_007121</name>
</gene>
<dbReference type="CDD" id="cd05380">
    <property type="entry name" value="CAP_euk"/>
    <property type="match status" value="1"/>
</dbReference>
<protein>
    <submittedName>
        <fullName evidence="2">Glioma pathogenesis protein 1</fullName>
    </submittedName>
</protein>
<dbReference type="InterPro" id="IPR001283">
    <property type="entry name" value="CRISP-related"/>
</dbReference>
<proteinExistence type="predicted"/>
<evidence type="ECO:0000313" key="3">
    <source>
        <dbReference type="Proteomes" id="UP000230066"/>
    </source>
</evidence>
<organism evidence="2 3">
    <name type="scientific">Fasciola hepatica</name>
    <name type="common">Liver fluke</name>
    <dbReference type="NCBI Taxonomy" id="6192"/>
    <lineage>
        <taxon>Eukaryota</taxon>
        <taxon>Metazoa</taxon>
        <taxon>Spiralia</taxon>
        <taxon>Lophotrochozoa</taxon>
        <taxon>Platyhelminthes</taxon>
        <taxon>Trematoda</taxon>
        <taxon>Digenea</taxon>
        <taxon>Plagiorchiida</taxon>
        <taxon>Echinostomata</taxon>
        <taxon>Echinostomatoidea</taxon>
        <taxon>Fasciolidae</taxon>
        <taxon>Fasciola</taxon>
    </lineage>
</organism>
<dbReference type="AlphaFoldDB" id="A0A4E0RYW8"/>
<dbReference type="Gene3D" id="3.40.33.10">
    <property type="entry name" value="CAP"/>
    <property type="match status" value="1"/>
</dbReference>
<dbReference type="InterPro" id="IPR014044">
    <property type="entry name" value="CAP_dom"/>
</dbReference>
<feature type="domain" description="SCP" evidence="1">
    <location>
        <begin position="63"/>
        <end position="214"/>
    </location>
</feature>
<sequence length="273" mass="30078">MTQLSSAQLKSVQLNSTQISSTQRHPTHGPNRIRLNMNSPLWFCFVSLILPHATVSGAPTSTDELNTLMLQLHNDARKKVLTCQLAGQPQAKSMPDLIYDQGIADKAQTWADTCTVGHDTYDARKTATFPSVGQNFAGNSDFRSAFDSWFSENTNYMFDTNTCASSKSCGHYTQIVWAKTTHIGCAFKECPKTAQFQYGKSIVCNYGPAGNFNNEKPYVLGAQSICPPATNTTTTTTIITATLNNISDLPRQEIWIQLGVICGFCVIELLRLM</sequence>
<dbReference type="PROSITE" id="PS01009">
    <property type="entry name" value="CRISP_1"/>
    <property type="match status" value="1"/>
</dbReference>
<dbReference type="InterPro" id="IPR018244">
    <property type="entry name" value="Allrgn_V5/Tpx1_CS"/>
</dbReference>
<dbReference type="EMBL" id="JXXN02003105">
    <property type="protein sequence ID" value="THD21960.1"/>
    <property type="molecule type" value="Genomic_DNA"/>
</dbReference>
<dbReference type="Proteomes" id="UP000230066">
    <property type="component" value="Unassembled WGS sequence"/>
</dbReference>
<dbReference type="PRINTS" id="PR00837">
    <property type="entry name" value="V5TPXLIKE"/>
</dbReference>
<accession>A0A4E0RYW8</accession>